<accession>A0A327WBS6</accession>
<keyword evidence="5" id="KW-1185">Reference proteome</keyword>
<sequence length="269" mass="29660">MNVLIIFAHPEQRSLNGTIKNTAVAHLEAAGHQVEVSDLYQMNWKSAVDGADYQHNQEERLFVGNASKSALENQTLSPDIVAEQAKVLRADLIIFQFPLWWFSMPAILKGWVDRVFTKGFGYGTGKRYGGGKLLGKKGMLIVTAGSDTHSFSLNGINGHMDDLLFPIHHGIMWYSGITPLAPFIVHEANHIPEERVAAALQALKARLDSLETLPPIQYYSSVAGDYDENELLKTHLRGDKSGFAVHRKPSASLALNEVVDTDSTSAIHQ</sequence>
<dbReference type="InterPro" id="IPR051545">
    <property type="entry name" value="NAD(P)H_dehydrogenase_qn"/>
</dbReference>
<dbReference type="SUPFAM" id="SSF52218">
    <property type="entry name" value="Flavoproteins"/>
    <property type="match status" value="1"/>
</dbReference>
<name>A0A327WBS6_9BACT</name>
<dbReference type="Proteomes" id="UP000249819">
    <property type="component" value="Unassembled WGS sequence"/>
</dbReference>
<evidence type="ECO:0000256" key="2">
    <source>
        <dbReference type="ARBA" id="ARBA00023002"/>
    </source>
</evidence>
<keyword evidence="2" id="KW-0560">Oxidoreductase</keyword>
<comment type="caution">
    <text evidence="4">The sequence shown here is derived from an EMBL/GenBank/DDBJ whole genome shotgun (WGS) entry which is preliminary data.</text>
</comment>
<evidence type="ECO:0000313" key="4">
    <source>
        <dbReference type="EMBL" id="RAJ83578.1"/>
    </source>
</evidence>
<organism evidence="4 5">
    <name type="scientific">Chitinophaga dinghuensis</name>
    <dbReference type="NCBI Taxonomy" id="1539050"/>
    <lineage>
        <taxon>Bacteria</taxon>
        <taxon>Pseudomonadati</taxon>
        <taxon>Bacteroidota</taxon>
        <taxon>Chitinophagia</taxon>
        <taxon>Chitinophagales</taxon>
        <taxon>Chitinophagaceae</taxon>
        <taxon>Chitinophaga</taxon>
    </lineage>
</organism>
<dbReference type="GO" id="GO:0005829">
    <property type="term" value="C:cytosol"/>
    <property type="evidence" value="ECO:0007669"/>
    <property type="project" value="TreeGrafter"/>
</dbReference>
<dbReference type="OrthoDB" id="652200at2"/>
<evidence type="ECO:0000256" key="1">
    <source>
        <dbReference type="ARBA" id="ARBA00006252"/>
    </source>
</evidence>
<evidence type="ECO:0000313" key="5">
    <source>
        <dbReference type="Proteomes" id="UP000249819"/>
    </source>
</evidence>
<dbReference type="GO" id="GO:0003955">
    <property type="term" value="F:NAD(P)H dehydrogenase (quinone) activity"/>
    <property type="evidence" value="ECO:0007669"/>
    <property type="project" value="TreeGrafter"/>
</dbReference>
<protein>
    <submittedName>
        <fullName evidence="4">NAD(P)H dehydrogenase (Quinone)</fullName>
    </submittedName>
</protein>
<dbReference type="EMBL" id="QLMA01000003">
    <property type="protein sequence ID" value="RAJ83578.1"/>
    <property type="molecule type" value="Genomic_DNA"/>
</dbReference>
<dbReference type="Pfam" id="PF02525">
    <property type="entry name" value="Flavodoxin_2"/>
    <property type="match status" value="1"/>
</dbReference>
<proteinExistence type="inferred from homology"/>
<comment type="similarity">
    <text evidence="1">Belongs to the NAD(P)H dehydrogenase (quinone) family.</text>
</comment>
<dbReference type="PANTHER" id="PTHR10204:SF34">
    <property type="entry name" value="NAD(P)H DEHYDROGENASE [QUINONE] 1 ISOFORM 1"/>
    <property type="match status" value="1"/>
</dbReference>
<dbReference type="AlphaFoldDB" id="A0A327WBS6"/>
<dbReference type="RefSeq" id="WP_111592215.1">
    <property type="nucleotide sequence ID" value="NZ_QLMA01000003.1"/>
</dbReference>
<dbReference type="InterPro" id="IPR029039">
    <property type="entry name" value="Flavoprotein-like_sf"/>
</dbReference>
<feature type="domain" description="Flavodoxin-like fold" evidence="3">
    <location>
        <begin position="1"/>
        <end position="207"/>
    </location>
</feature>
<reference evidence="4 5" key="1">
    <citation type="submission" date="2018-06" db="EMBL/GenBank/DDBJ databases">
        <title>Genomic Encyclopedia of Archaeal and Bacterial Type Strains, Phase II (KMG-II): from individual species to whole genera.</title>
        <authorList>
            <person name="Goeker M."/>
        </authorList>
    </citation>
    <scope>NUCLEOTIDE SEQUENCE [LARGE SCALE GENOMIC DNA]</scope>
    <source>
        <strain evidence="4 5">DSM 29821</strain>
    </source>
</reference>
<dbReference type="PANTHER" id="PTHR10204">
    <property type="entry name" value="NAD P H OXIDOREDUCTASE-RELATED"/>
    <property type="match status" value="1"/>
</dbReference>
<gene>
    <name evidence="4" type="ORF">CLV59_103546</name>
</gene>
<evidence type="ECO:0000259" key="3">
    <source>
        <dbReference type="Pfam" id="PF02525"/>
    </source>
</evidence>
<dbReference type="Gene3D" id="3.40.50.360">
    <property type="match status" value="1"/>
</dbReference>
<dbReference type="InterPro" id="IPR003680">
    <property type="entry name" value="Flavodoxin_fold"/>
</dbReference>